<dbReference type="EMBL" id="BSNV01000003">
    <property type="protein sequence ID" value="GLQ65239.1"/>
    <property type="molecule type" value="Genomic_DNA"/>
</dbReference>
<evidence type="ECO:0000313" key="2">
    <source>
        <dbReference type="Proteomes" id="UP001156629"/>
    </source>
</evidence>
<name>A0ABQ5WPK7_9PROT</name>
<gene>
    <name evidence="1" type="ORF">GCM10007870_08230</name>
</gene>
<dbReference type="RefSeq" id="WP_145994774.1">
    <property type="nucleotide sequence ID" value="NZ_BEWP01000017.1"/>
</dbReference>
<proteinExistence type="predicted"/>
<accession>A0ABQ5WPK7</accession>
<dbReference type="Proteomes" id="UP001156629">
    <property type="component" value="Unassembled WGS sequence"/>
</dbReference>
<organism evidence="1 2">
    <name type="scientific">Gluconobacter kondonii</name>
    <dbReference type="NCBI Taxonomy" id="941463"/>
    <lineage>
        <taxon>Bacteria</taxon>
        <taxon>Pseudomonadati</taxon>
        <taxon>Pseudomonadota</taxon>
        <taxon>Alphaproteobacteria</taxon>
        <taxon>Acetobacterales</taxon>
        <taxon>Acetobacteraceae</taxon>
        <taxon>Gluconobacter</taxon>
    </lineage>
</organism>
<comment type="caution">
    <text evidence="1">The sequence shown here is derived from an EMBL/GenBank/DDBJ whole genome shotgun (WGS) entry which is preliminary data.</text>
</comment>
<sequence length="70" mass="7305">MTQNDIVSLYIAGQLPKDVLKNVLVLKHLLAVADQPQVAITSVLSTVDALYPTTEAPAAEAGNTGDETNG</sequence>
<protein>
    <submittedName>
        <fullName evidence="1">Uncharacterized protein</fullName>
    </submittedName>
</protein>
<keyword evidence="2" id="KW-1185">Reference proteome</keyword>
<reference evidence="2" key="1">
    <citation type="journal article" date="2019" name="Int. J. Syst. Evol. Microbiol.">
        <title>The Global Catalogue of Microorganisms (GCM) 10K type strain sequencing project: providing services to taxonomists for standard genome sequencing and annotation.</title>
        <authorList>
            <consortium name="The Broad Institute Genomics Platform"/>
            <consortium name="The Broad Institute Genome Sequencing Center for Infectious Disease"/>
            <person name="Wu L."/>
            <person name="Ma J."/>
        </authorList>
    </citation>
    <scope>NUCLEOTIDE SEQUENCE [LARGE SCALE GENOMIC DNA]</scope>
    <source>
        <strain evidence="2">NBRC 3266</strain>
    </source>
</reference>
<dbReference type="GeneID" id="76196184"/>
<evidence type="ECO:0000313" key="1">
    <source>
        <dbReference type="EMBL" id="GLQ65239.1"/>
    </source>
</evidence>